<feature type="domain" description="Carboxymuconolactone decarboxylase-like" evidence="1">
    <location>
        <begin position="53"/>
        <end position="104"/>
    </location>
</feature>
<evidence type="ECO:0000313" key="3">
    <source>
        <dbReference type="Proteomes" id="UP000598297"/>
    </source>
</evidence>
<dbReference type="PANTHER" id="PTHR35446:SF3">
    <property type="entry name" value="CMD DOMAIN-CONTAINING PROTEIN"/>
    <property type="match status" value="1"/>
</dbReference>
<comment type="caution">
    <text evidence="2">The sequence shown here is derived from an EMBL/GenBank/DDBJ whole genome shotgun (WGS) entry which is preliminary data.</text>
</comment>
<dbReference type="InterPro" id="IPR003779">
    <property type="entry name" value="CMD-like"/>
</dbReference>
<proteinExistence type="predicted"/>
<dbReference type="AlphaFoldDB" id="A0A964UTP4"/>
<dbReference type="EMBL" id="JAAAHS010000099">
    <property type="protein sequence ID" value="NBE52757.1"/>
    <property type="molecule type" value="Genomic_DNA"/>
</dbReference>
<keyword evidence="3" id="KW-1185">Reference proteome</keyword>
<dbReference type="Gene3D" id="1.20.1290.10">
    <property type="entry name" value="AhpD-like"/>
    <property type="match status" value="1"/>
</dbReference>
<dbReference type="Proteomes" id="UP000598297">
    <property type="component" value="Unassembled WGS sequence"/>
</dbReference>
<accession>A0A964UTP4</accession>
<protein>
    <submittedName>
        <fullName evidence="2">Carboxymuconolactone decarboxylase family protein</fullName>
    </submittedName>
</protein>
<name>A0A964UTP4_9ACTN</name>
<dbReference type="OrthoDB" id="122912at2"/>
<dbReference type="RefSeq" id="WP_161697992.1">
    <property type="nucleotide sequence ID" value="NZ_JAAAHS010000099.1"/>
</dbReference>
<evidence type="ECO:0000313" key="2">
    <source>
        <dbReference type="EMBL" id="NBE52757.1"/>
    </source>
</evidence>
<dbReference type="NCBIfam" id="TIGR00778">
    <property type="entry name" value="ahpD_dom"/>
    <property type="match status" value="1"/>
</dbReference>
<gene>
    <name evidence="2" type="ORF">GUY60_15240</name>
</gene>
<organism evidence="2 3">
    <name type="scientific">Streptomyces boluensis</name>
    <dbReference type="NCBI Taxonomy" id="1775135"/>
    <lineage>
        <taxon>Bacteria</taxon>
        <taxon>Bacillati</taxon>
        <taxon>Actinomycetota</taxon>
        <taxon>Actinomycetes</taxon>
        <taxon>Kitasatosporales</taxon>
        <taxon>Streptomycetaceae</taxon>
        <taxon>Streptomyces</taxon>
    </lineage>
</organism>
<dbReference type="InterPro" id="IPR029032">
    <property type="entry name" value="AhpD-like"/>
</dbReference>
<reference evidence="2" key="1">
    <citation type="submission" date="2020-01" db="EMBL/GenBank/DDBJ databases">
        <title>Whole-genome analyses of novel actinobacteria.</title>
        <authorList>
            <person name="Sahin N."/>
        </authorList>
    </citation>
    <scope>NUCLEOTIDE SEQUENCE</scope>
    <source>
        <strain evidence="2">YC537</strain>
    </source>
</reference>
<sequence>MFAAHSVESAPQASRPTMQAIAEASGGVVPDAVARLAGSPELLNGFLSLSASFEQCTLDPLSREVVIMTVAVRNQCHVCIAMHTGKLRKLDAESELISALREGRSVADERLEAIRTFTLDVLSTAGAVDEGTVKGLLAHGYTERNALEVVMGIGTYTMSTLANRLVGSA</sequence>
<dbReference type="SUPFAM" id="SSF69118">
    <property type="entry name" value="AhpD-like"/>
    <property type="match status" value="1"/>
</dbReference>
<evidence type="ECO:0000259" key="1">
    <source>
        <dbReference type="Pfam" id="PF02627"/>
    </source>
</evidence>
<dbReference type="Pfam" id="PF02627">
    <property type="entry name" value="CMD"/>
    <property type="match status" value="1"/>
</dbReference>
<dbReference type="PANTHER" id="PTHR35446">
    <property type="entry name" value="SI:CH211-175M2.5"/>
    <property type="match status" value="1"/>
</dbReference>
<dbReference type="InterPro" id="IPR004675">
    <property type="entry name" value="AhpD_core"/>
</dbReference>
<dbReference type="GO" id="GO:0051920">
    <property type="term" value="F:peroxiredoxin activity"/>
    <property type="evidence" value="ECO:0007669"/>
    <property type="project" value="InterPro"/>
</dbReference>